<dbReference type="EMBL" id="JBHUME010000002">
    <property type="protein sequence ID" value="MFD2611240.1"/>
    <property type="molecule type" value="Genomic_DNA"/>
</dbReference>
<dbReference type="PANTHER" id="PTHR11219:SF69">
    <property type="entry name" value="TENEURIN-A"/>
    <property type="match status" value="1"/>
</dbReference>
<dbReference type="InterPro" id="IPR056820">
    <property type="entry name" value="TEN_TTR-like"/>
</dbReference>
<dbReference type="InterPro" id="IPR022385">
    <property type="entry name" value="Rhs_assc_core"/>
</dbReference>
<dbReference type="Gene3D" id="2.60.40.1120">
    <property type="entry name" value="Carboxypeptidase-like, regulatory domain"/>
    <property type="match status" value="1"/>
</dbReference>
<evidence type="ECO:0000313" key="7">
    <source>
        <dbReference type="EMBL" id="MFD2611240.1"/>
    </source>
</evidence>
<dbReference type="InterPro" id="IPR036116">
    <property type="entry name" value="FN3_sf"/>
</dbReference>
<keyword evidence="8" id="KW-1185">Reference proteome</keyword>
<dbReference type="SMART" id="SM00060">
    <property type="entry name" value="FN3"/>
    <property type="match status" value="9"/>
</dbReference>
<dbReference type="InterPro" id="IPR003961">
    <property type="entry name" value="FN3_dom"/>
</dbReference>
<dbReference type="Pfam" id="PF25020">
    <property type="entry name" value="TTR_TEN1-4"/>
    <property type="match status" value="1"/>
</dbReference>
<feature type="domain" description="Fibronectin type-III" evidence="6">
    <location>
        <begin position="676"/>
        <end position="769"/>
    </location>
</feature>
<evidence type="ECO:0000256" key="1">
    <source>
        <dbReference type="ARBA" id="ARBA00022536"/>
    </source>
</evidence>
<comment type="caution">
    <text evidence="7">The sequence shown here is derived from an EMBL/GenBank/DDBJ whole genome shotgun (WGS) entry which is preliminary data.</text>
</comment>
<dbReference type="InterPro" id="IPR056823">
    <property type="entry name" value="TEN-like_YD-shell"/>
</dbReference>
<evidence type="ECO:0000313" key="8">
    <source>
        <dbReference type="Proteomes" id="UP001597541"/>
    </source>
</evidence>
<organism evidence="7 8">
    <name type="scientific">Paenibacillus gansuensis</name>
    <dbReference type="NCBI Taxonomy" id="306542"/>
    <lineage>
        <taxon>Bacteria</taxon>
        <taxon>Bacillati</taxon>
        <taxon>Bacillota</taxon>
        <taxon>Bacilli</taxon>
        <taxon>Bacillales</taxon>
        <taxon>Paenibacillaceae</taxon>
        <taxon>Paenibacillus</taxon>
    </lineage>
</organism>
<dbReference type="InterPro" id="IPR051216">
    <property type="entry name" value="Teneurin"/>
</dbReference>
<dbReference type="SUPFAM" id="SSF49265">
    <property type="entry name" value="Fibronectin type III"/>
    <property type="match status" value="5"/>
</dbReference>
<keyword evidence="1" id="KW-0245">EGF-like domain</keyword>
<feature type="domain" description="Fibronectin type-III" evidence="6">
    <location>
        <begin position="580"/>
        <end position="671"/>
    </location>
</feature>
<evidence type="ECO:0000256" key="2">
    <source>
        <dbReference type="ARBA" id="ARBA00022737"/>
    </source>
</evidence>
<feature type="chain" id="PRO_5046480281" evidence="5">
    <location>
        <begin position="39"/>
        <end position="3136"/>
    </location>
</feature>
<feature type="region of interest" description="Disordered" evidence="4">
    <location>
        <begin position="1653"/>
        <end position="1689"/>
    </location>
</feature>
<feature type="compositionally biased region" description="Gly residues" evidence="4">
    <location>
        <begin position="1654"/>
        <end position="1673"/>
    </location>
</feature>
<dbReference type="SUPFAM" id="SSF49464">
    <property type="entry name" value="Carboxypeptidase regulatory domain-like"/>
    <property type="match status" value="1"/>
</dbReference>
<feature type="region of interest" description="Disordered" evidence="4">
    <location>
        <begin position="1145"/>
        <end position="1164"/>
    </location>
</feature>
<feature type="region of interest" description="Disordered" evidence="4">
    <location>
        <begin position="1499"/>
        <end position="1526"/>
    </location>
</feature>
<feature type="domain" description="Fibronectin type-III" evidence="6">
    <location>
        <begin position="873"/>
        <end position="966"/>
    </location>
</feature>
<dbReference type="CDD" id="cd00063">
    <property type="entry name" value="FN3"/>
    <property type="match status" value="8"/>
</dbReference>
<feature type="domain" description="Fibronectin type-III" evidence="6">
    <location>
        <begin position="1064"/>
        <end position="1159"/>
    </location>
</feature>
<dbReference type="Gene3D" id="2.180.10.10">
    <property type="entry name" value="RHS repeat-associated core"/>
    <property type="match status" value="1"/>
</dbReference>
<keyword evidence="2" id="KW-0677">Repeat</keyword>
<feature type="domain" description="Fibronectin type-III" evidence="6">
    <location>
        <begin position="387"/>
        <end position="481"/>
    </location>
</feature>
<sequence>MSWNRIKRNASRSISLSLICLTLLNSVFPAALPGTASAAELSGDAQTAQAAGIQGFMVSAAAEQTAVKTGAQAAFTVKVAAGAGGEAALSLQVKGPAGNVVAQQQYPKGVFAAGEERTFAFAWNVPDGVPTGLYTVGVRVTDGAGKAVYTEQPQLLKLEVQPPVEAPAPNAAARYTAAAFASPYLVKAGSKLTGTAVVTSTLNTTVQVNVDLYNALGTKVHGHTYNNQVMLANKKYLFPIAWSVPADAKPGLYKAAVSVSKPGGAELYERNVLTGYFVVTDQVTPPVGDTYPPAVPVGVTAAETGDGFVKLRWNPVTTLDTAGYKVYVTSEEEGWSREVLAGQAAGYTAAGLKNGAAYRFTVTALDYAGNESAKSAAVSAAPIDKIAPAAPQGLQAKAGDQSVKLSWTANTEKDLAGYKLFSSLDGGTTWDAGVHVGSVTSYTVDKLINDQAYTFALTAYDNSDNMSPKSAAASATPIDLTPPDAPGEITATAQDGSVLVKWSAAEAADLKGYTLYVSADGGMSWQPGIEAGSALEYKVSGLTNDTEYTFAVTASDKAGNTSAKSVFAKATPVDLTAPNAPGSLQAEAGNGQVTLQWTASSAEEGVKGYNIYVSTDGGTNWLAPVNAGHVTQFTVSGLTNDTAYTFAVTAFDARGNESAKSTSTTATPKDNTPAVVPAGLTATAGDASVELLWTPVIPGGTTQLVKYTVYMSSDNGATWNAGTAVGINNSYSVSGLTNGTAYTFAVTATYSSGKESAKSATATATPQPSNVDRTPPAVPVIMMGIPESNAAVLVWSKVMDADLAKYKIYKSTDGGTSWDMGILVDPVTMYYYGGLKGGTAYTFAMTSIDASGNESAKSASVTVIPVAGPDRTPPAVPTGLAAVAGSKTANVTWNAVSDDDLQSYYIYVTNTATGGFNRIYTGTATSYKVTNLTNNVEYTIQVSAMDTNNNESARSAGVKIKPSSSDTTAPAVPAGLQITDVRDGMLSLRWNEIADADKDHYNVYVSTDQGTTWRPAQQARTAAFLASGLMNGTKYTFAVSAVDINDNESAKSALVSGTPSKYIVPQGLTASAGEGEVKLGWTAVTAADLKEYRVYTSMNGGSSWNTGVSVGKTARYTAKPLTNGQLYTFAVTAVRTDNAESIKSEPVSAKPDTLRIPPDPGTIAPSLPDTNTVSFKDSVSFLYTGLNPVQYGVTPGVLREEQMSVVTGKVQDTEGSPIPGVKVTVLNHNDYGMTASRLDGAYDIVVNGGKGITLQFEKAGYMTVQRKAPADWNEFHTMPDVVLKPYDTKVTEVTLSGSTEVQAARGSLVTDEDGSRQAAVLFQPGTTATIQLPDGTVRTLDKLNVRATEYTVGDKGEESMPGEIPSSVAYTYAVELSADEAVAAGATRLDFNKPVYVYVDNFLDLQVGSIVPSGYYNLKQGAWEAEPDGYVVQVVSENGGTAQIDINGDGVAEADSVLAGFGWTPGERLKVAQLYDAGKTLWRVPAHHFSPYDYNQNSIVRPDDRLMPPNDPVDNPAKDKGDGKADPCNDKGSIIGCYSQTLGQSIPIQGTSLSLDYHSDLTAGYKLRGEIEVPVTDGRSLSSQLMMADVTVTVAGKTMKQTFAVSSLTKNLKAKFTWDGLDRYGRKLIGEQPYTAIVSYHYPSTMYIGTLPPSGGGGGGSGGGSGGGTGGTRSFGQAPSMADSTGYFRQGRDNGLLNRQYNGYMVSPNNPYEETGIAGWKLSSQDMLLNLDQGYRTEQMNGTAEGISIPSSPGNVVGPDGSFYVKKGSDLYRILPDGNGAEKAETLRSAQDELIAYGADGTMYAKDVSTQNVYRKRAGETFWTHFAGNGTARPLGTPEYYEDGTPATSISWSSQFTDYEVGPEGKLYFINDSVLYRVDPNGVMFNYAVADSTVRDDNYLGTGVAEGVSSKENIGSVLSAEIGKDGTIYVLQYHSIQPCRSGCESRGKSVSLIKAIYPTGEVRNVAGVPFAENFESENQETQYNLADGVNASEAIFYTLTFEMDEQGTIYFPDYTSSSLNRNLYKIDQDGVIHSFDRRAVEKVQRITSAEEERDPELINVRLLQAGPGDRVYLFTQVRNVEAMVFYTGSGQNGGETQTWTKPDDSSAYAGVYSLENGRLLRTVSTLTGKTHVSYDYDEAGRLTAIRDFKGETITIARDTNGVPTQIVSAYGQVTQLIVENGQLKQVTSPAGEAYTMEYDDFGLMKQFTDPEQQIKKYGFDDKGLLTRAETPREGVKTLQRSKNDFGYEVKVTDPDQNVMIYKVRNQTGIKSITVQDASGAEITVNEYTALTTKRYQDDSIDFMTFAADPQWGEAYVTHIRSLTHDRQEINQDIKREAVLSDPNNPYSLVSLKTTLTLEGASRTSEYFPAERKVKTVTAEGHQSLIYMDEWDRTVRIEEPGTTIAPILYSYDERGRLKRVEQGNQFLEYTYNAAGLVETVTNAAGYVKTYKYDEANRLKTTITPGKKQYEFGYDAMGNHTSLVMPNGETVSQSYNKDGAFESIRFGNETNGLFVNRTLTSSKDFSTLWSGKTIDYTYEGDQLTGINDTDIQRGISYAPGEKWGRFETVSSVTNNVYKDAQQVKFAYDGLNITATEFTGDANGRFSYSNTKFGLLTNIVSSVTSSVYGNQIRIDAVGYNNDFEVKQAGPYSFGYNGPNKRLDSIDDGQITVSRSYDDMGRVSSIAYTAKGAEIYRVAYTYDLRNFVETKTVVSGGAAETFTYTYDADDQLTDVVRTLNGEASITEHYEYDVNKNRTIREITGAAREISTYGAFDQLQQSGNTAYEFDADGFMTKRGDDTFRYGPKGELLEASANEDFIHYTYDGMGRMTAREDAQGKTQYLYGNRMHPKSVSAAVGPDGVVTWYHYDLSGYLLGLERNGIRYETVTDQAGTPVQVLDADGKLVKEMKYDSFGVQLSDTNPSFKLDIGFAGGIADEDTKLVRFGSRDYDPVSARWTARDPIYFDSGQANLYAYVNNNPIVVRDPCGQGCVGGSIYNFVGIGAKICKEGDDWAICGEIGAGFGGGIDIAPGEGLPSNHTAFEVGVKVKGGPASIAGGYEWKREKGSPCVQGSPKLSAGFGPLEVDILSPNESKATGELDDLLKPNDAIGEKFKDVNDNGWTVKNGLEAAAKLKGCKSTKA</sequence>
<feature type="region of interest" description="Disordered" evidence="4">
    <location>
        <begin position="465"/>
        <end position="484"/>
    </location>
</feature>
<dbReference type="NCBIfam" id="TIGR03696">
    <property type="entry name" value="Rhs_assc_core"/>
    <property type="match status" value="1"/>
</dbReference>
<gene>
    <name evidence="7" type="ORF">ACFSUF_02260</name>
</gene>
<feature type="signal peptide" evidence="5">
    <location>
        <begin position="1"/>
        <end position="38"/>
    </location>
</feature>
<dbReference type="PANTHER" id="PTHR11219">
    <property type="entry name" value="TENEURIN AND N-ACETYLGLUCOSAMINE-1-PHOSPHODIESTER ALPHA-N-ACETYLGLUCOSAMINIDASE"/>
    <property type="match status" value="1"/>
</dbReference>
<dbReference type="Gene3D" id="2.60.40.10">
    <property type="entry name" value="Immunoglobulins"/>
    <property type="match status" value="9"/>
</dbReference>
<name>A0ABW5P9T9_9BACL</name>
<dbReference type="Pfam" id="PF00041">
    <property type="entry name" value="fn3"/>
    <property type="match status" value="4"/>
</dbReference>
<feature type="domain" description="Fibronectin type-III" evidence="6">
    <location>
        <begin position="775"/>
        <end position="870"/>
    </location>
</feature>
<accession>A0ABW5P9T9</accession>
<dbReference type="InterPro" id="IPR013783">
    <property type="entry name" value="Ig-like_fold"/>
</dbReference>
<evidence type="ECO:0000256" key="5">
    <source>
        <dbReference type="SAM" id="SignalP"/>
    </source>
</evidence>
<dbReference type="InterPro" id="IPR008969">
    <property type="entry name" value="CarboxyPept-like_regulatory"/>
</dbReference>
<feature type="compositionally biased region" description="Basic and acidic residues" evidence="4">
    <location>
        <begin position="1516"/>
        <end position="1526"/>
    </location>
</feature>
<proteinExistence type="predicted"/>
<keyword evidence="5" id="KW-0732">Signal</keyword>
<protein>
    <submittedName>
        <fullName evidence="7">Fibronectin type III domain-containing protein</fullName>
    </submittedName>
</protein>
<evidence type="ECO:0000256" key="4">
    <source>
        <dbReference type="SAM" id="MobiDB-lite"/>
    </source>
</evidence>
<dbReference type="Pfam" id="PF25023">
    <property type="entry name" value="TEN_YD-shell"/>
    <property type="match status" value="1"/>
</dbReference>
<dbReference type="PROSITE" id="PS50853">
    <property type="entry name" value="FN3"/>
    <property type="match status" value="9"/>
</dbReference>
<keyword evidence="3" id="KW-1015">Disulfide bond</keyword>
<feature type="domain" description="Fibronectin type-III" evidence="6">
    <location>
        <begin position="972"/>
        <end position="1063"/>
    </location>
</feature>
<reference evidence="8" key="1">
    <citation type="journal article" date="2019" name="Int. J. Syst. Evol. Microbiol.">
        <title>The Global Catalogue of Microorganisms (GCM) 10K type strain sequencing project: providing services to taxonomists for standard genome sequencing and annotation.</title>
        <authorList>
            <consortium name="The Broad Institute Genomics Platform"/>
            <consortium name="The Broad Institute Genome Sequencing Center for Infectious Disease"/>
            <person name="Wu L."/>
            <person name="Ma J."/>
        </authorList>
    </citation>
    <scope>NUCLEOTIDE SEQUENCE [LARGE SCALE GENOMIC DNA]</scope>
    <source>
        <strain evidence="8">KCTC 3950</strain>
    </source>
</reference>
<dbReference type="Proteomes" id="UP001597541">
    <property type="component" value="Unassembled WGS sequence"/>
</dbReference>
<evidence type="ECO:0000256" key="3">
    <source>
        <dbReference type="ARBA" id="ARBA00023157"/>
    </source>
</evidence>
<feature type="domain" description="Fibronectin type-III" evidence="6">
    <location>
        <begin position="482"/>
        <end position="579"/>
    </location>
</feature>
<feature type="domain" description="Fibronectin type-III" evidence="6">
    <location>
        <begin position="295"/>
        <end position="386"/>
    </location>
</feature>
<evidence type="ECO:0000259" key="6">
    <source>
        <dbReference type="PROSITE" id="PS50853"/>
    </source>
</evidence>
<dbReference type="RefSeq" id="WP_377599676.1">
    <property type="nucleotide sequence ID" value="NZ_JBHUME010000002.1"/>
</dbReference>